<proteinExistence type="predicted"/>
<dbReference type="EnsemblPlants" id="AES80149">
    <property type="protein sequence ID" value="AES80149"/>
    <property type="gene ID" value="MTR_7g077170"/>
</dbReference>
<reference evidence="2" key="3">
    <citation type="submission" date="2015-04" db="UniProtKB">
        <authorList>
            <consortium name="EnsemblPlants"/>
        </authorList>
    </citation>
    <scope>IDENTIFICATION</scope>
    <source>
        <strain evidence="2">cv. Jemalong A17</strain>
    </source>
</reference>
<dbReference type="Proteomes" id="UP000002051">
    <property type="component" value="Unassembled WGS sequence"/>
</dbReference>
<protein>
    <submittedName>
        <fullName evidence="1">Sucrose synthase</fullName>
    </submittedName>
</protein>
<evidence type="ECO:0000313" key="1">
    <source>
        <dbReference type="EMBL" id="AES80149.1"/>
    </source>
</evidence>
<evidence type="ECO:0000313" key="2">
    <source>
        <dbReference type="EnsemblPlants" id="AES80149"/>
    </source>
</evidence>
<evidence type="ECO:0000313" key="3">
    <source>
        <dbReference type="Proteomes" id="UP000002051"/>
    </source>
</evidence>
<organism evidence="1 3">
    <name type="scientific">Medicago truncatula</name>
    <name type="common">Barrel medic</name>
    <name type="synonym">Medicago tribuloides</name>
    <dbReference type="NCBI Taxonomy" id="3880"/>
    <lineage>
        <taxon>Eukaryota</taxon>
        <taxon>Viridiplantae</taxon>
        <taxon>Streptophyta</taxon>
        <taxon>Embryophyta</taxon>
        <taxon>Tracheophyta</taxon>
        <taxon>Spermatophyta</taxon>
        <taxon>Magnoliopsida</taxon>
        <taxon>eudicotyledons</taxon>
        <taxon>Gunneridae</taxon>
        <taxon>Pentapetalae</taxon>
        <taxon>rosids</taxon>
        <taxon>fabids</taxon>
        <taxon>Fabales</taxon>
        <taxon>Fabaceae</taxon>
        <taxon>Papilionoideae</taxon>
        <taxon>50 kb inversion clade</taxon>
        <taxon>NPAAA clade</taxon>
        <taxon>Hologalegina</taxon>
        <taxon>IRL clade</taxon>
        <taxon>Trifolieae</taxon>
        <taxon>Medicago</taxon>
    </lineage>
</organism>
<reference evidence="1 3" key="2">
    <citation type="journal article" date="2014" name="BMC Genomics">
        <title>An improved genome release (version Mt4.0) for the model legume Medicago truncatula.</title>
        <authorList>
            <person name="Tang H."/>
            <person name="Krishnakumar V."/>
            <person name="Bidwell S."/>
            <person name="Rosen B."/>
            <person name="Chan A."/>
            <person name="Zhou S."/>
            <person name="Gentzbittel L."/>
            <person name="Childs K.L."/>
            <person name="Yandell M."/>
            <person name="Gundlach H."/>
            <person name="Mayer K.F."/>
            <person name="Schwartz D.C."/>
            <person name="Town C.D."/>
        </authorList>
    </citation>
    <scope>GENOME REANNOTATION</scope>
    <source>
        <strain evidence="2 3">cv. Jemalong A17</strain>
    </source>
</reference>
<keyword evidence="3" id="KW-1185">Reference proteome</keyword>
<sequence>MQQKRNLKFTRAVMKAARRVYSMNMSSQVKSSWLQRRVFLKSWFCLGFAVDKNNKNNAHKARYLGVIVLPPWVALAVRLIANVNYVLELDFEPFTASFPRPIGGGVVVDEEKKGRG</sequence>
<dbReference type="PaxDb" id="3880-AES80149"/>
<name>G7L3M9_MEDTR</name>
<dbReference type="AlphaFoldDB" id="G7L3M9"/>
<reference evidence="1 3" key="1">
    <citation type="journal article" date="2011" name="Nature">
        <title>The Medicago genome provides insight into the evolution of rhizobial symbioses.</title>
        <authorList>
            <person name="Young N.D."/>
            <person name="Debelle F."/>
            <person name="Oldroyd G.E."/>
            <person name="Geurts R."/>
            <person name="Cannon S.B."/>
            <person name="Udvardi M.K."/>
            <person name="Benedito V.A."/>
            <person name="Mayer K.F."/>
            <person name="Gouzy J."/>
            <person name="Schoof H."/>
            <person name="Van de Peer Y."/>
            <person name="Proost S."/>
            <person name="Cook D.R."/>
            <person name="Meyers B.C."/>
            <person name="Spannagl M."/>
            <person name="Cheung F."/>
            <person name="De Mita S."/>
            <person name="Krishnakumar V."/>
            <person name="Gundlach H."/>
            <person name="Zhou S."/>
            <person name="Mudge J."/>
            <person name="Bharti A.K."/>
            <person name="Murray J.D."/>
            <person name="Naoumkina M.A."/>
            <person name="Rosen B."/>
            <person name="Silverstein K.A."/>
            <person name="Tang H."/>
            <person name="Rombauts S."/>
            <person name="Zhao P.X."/>
            <person name="Zhou P."/>
            <person name="Barbe V."/>
            <person name="Bardou P."/>
            <person name="Bechner M."/>
            <person name="Bellec A."/>
            <person name="Berger A."/>
            <person name="Berges H."/>
            <person name="Bidwell S."/>
            <person name="Bisseling T."/>
            <person name="Choisne N."/>
            <person name="Couloux A."/>
            <person name="Denny R."/>
            <person name="Deshpande S."/>
            <person name="Dai X."/>
            <person name="Doyle J.J."/>
            <person name="Dudez A.M."/>
            <person name="Farmer A.D."/>
            <person name="Fouteau S."/>
            <person name="Franken C."/>
            <person name="Gibelin C."/>
            <person name="Gish J."/>
            <person name="Goldstein S."/>
            <person name="Gonzalez A.J."/>
            <person name="Green P.J."/>
            <person name="Hallab A."/>
            <person name="Hartog M."/>
            <person name="Hua A."/>
            <person name="Humphray S.J."/>
            <person name="Jeong D.H."/>
            <person name="Jing Y."/>
            <person name="Jocker A."/>
            <person name="Kenton S.M."/>
            <person name="Kim D.J."/>
            <person name="Klee K."/>
            <person name="Lai H."/>
            <person name="Lang C."/>
            <person name="Lin S."/>
            <person name="Macmil S.L."/>
            <person name="Magdelenat G."/>
            <person name="Matthews L."/>
            <person name="McCorrison J."/>
            <person name="Monaghan E.L."/>
            <person name="Mun J.H."/>
            <person name="Najar F.Z."/>
            <person name="Nicholson C."/>
            <person name="Noirot C."/>
            <person name="O'Bleness M."/>
            <person name="Paule C.R."/>
            <person name="Poulain J."/>
            <person name="Prion F."/>
            <person name="Qin B."/>
            <person name="Qu C."/>
            <person name="Retzel E.F."/>
            <person name="Riddle C."/>
            <person name="Sallet E."/>
            <person name="Samain S."/>
            <person name="Samson N."/>
            <person name="Sanders I."/>
            <person name="Saurat O."/>
            <person name="Scarpelli C."/>
            <person name="Schiex T."/>
            <person name="Segurens B."/>
            <person name="Severin A.J."/>
            <person name="Sherrier D.J."/>
            <person name="Shi R."/>
            <person name="Sims S."/>
            <person name="Singer S.R."/>
            <person name="Sinharoy S."/>
            <person name="Sterck L."/>
            <person name="Viollet A."/>
            <person name="Wang B.B."/>
            <person name="Wang K."/>
            <person name="Wang M."/>
            <person name="Wang X."/>
            <person name="Warfsmann J."/>
            <person name="Weissenbach J."/>
            <person name="White D.D."/>
            <person name="White J.D."/>
            <person name="Wiley G.B."/>
            <person name="Wincker P."/>
            <person name="Xing Y."/>
            <person name="Yang L."/>
            <person name="Yao Z."/>
            <person name="Ying F."/>
            <person name="Zhai J."/>
            <person name="Zhou L."/>
            <person name="Zuber A."/>
            <person name="Denarie J."/>
            <person name="Dixon R.A."/>
            <person name="May G.D."/>
            <person name="Schwartz D.C."/>
            <person name="Rogers J."/>
            <person name="Quetier F."/>
            <person name="Town C.D."/>
            <person name="Roe B.A."/>
        </authorList>
    </citation>
    <scope>NUCLEOTIDE SEQUENCE [LARGE SCALE GENOMIC DNA]</scope>
    <source>
        <strain evidence="1">A17</strain>
        <strain evidence="2 3">cv. Jemalong A17</strain>
    </source>
</reference>
<dbReference type="HOGENOM" id="CLU_2100545_0_0_1"/>
<accession>G7L3M9</accession>
<gene>
    <name evidence="1" type="ordered locus">MTR_7g077170</name>
</gene>
<dbReference type="EMBL" id="CM001223">
    <property type="protein sequence ID" value="AES80149.1"/>
    <property type="molecule type" value="Genomic_DNA"/>
</dbReference>